<keyword evidence="2" id="KW-0813">Transport</keyword>
<dbReference type="InterPro" id="IPR005829">
    <property type="entry name" value="Sugar_transporter_CS"/>
</dbReference>
<dbReference type="GO" id="GO:0005886">
    <property type="term" value="C:plasma membrane"/>
    <property type="evidence" value="ECO:0007669"/>
    <property type="project" value="UniProtKB-SubCell"/>
</dbReference>
<keyword evidence="3" id="KW-1003">Cell membrane</keyword>
<feature type="transmembrane region" description="Helical" evidence="8">
    <location>
        <begin position="269"/>
        <end position="292"/>
    </location>
</feature>
<evidence type="ECO:0000256" key="2">
    <source>
        <dbReference type="ARBA" id="ARBA00022448"/>
    </source>
</evidence>
<proteinExistence type="predicted"/>
<dbReference type="SUPFAM" id="SSF103473">
    <property type="entry name" value="MFS general substrate transporter"/>
    <property type="match status" value="1"/>
</dbReference>
<dbReference type="EMBL" id="CP023778">
    <property type="protein sequence ID" value="ATL69227.1"/>
    <property type="molecule type" value="Genomic_DNA"/>
</dbReference>
<dbReference type="InterPro" id="IPR036259">
    <property type="entry name" value="MFS_trans_sf"/>
</dbReference>
<feature type="compositionally biased region" description="Basic and acidic residues" evidence="7">
    <location>
        <begin position="8"/>
        <end position="17"/>
    </location>
</feature>
<reference evidence="10 11" key="1">
    <citation type="submission" date="2017-10" db="EMBL/GenBank/DDBJ databases">
        <title>Comparative genomics between pathogenic Norcardia.</title>
        <authorList>
            <person name="Zeng L."/>
        </authorList>
    </citation>
    <scope>NUCLEOTIDE SEQUENCE [LARGE SCALE GENOMIC DNA]</scope>
    <source>
        <strain evidence="10 11">NC_YFY_NT001</strain>
    </source>
</reference>
<feature type="transmembrane region" description="Helical" evidence="8">
    <location>
        <begin position="402"/>
        <end position="425"/>
    </location>
</feature>
<accession>A0A291RPG0</accession>
<name>A0A291RPG0_9NOCA</name>
<protein>
    <submittedName>
        <fullName evidence="10">MFS transporter</fullName>
    </submittedName>
</protein>
<feature type="transmembrane region" description="Helical" evidence="8">
    <location>
        <begin position="313"/>
        <end position="336"/>
    </location>
</feature>
<feature type="transmembrane region" description="Helical" evidence="8">
    <location>
        <begin position="245"/>
        <end position="263"/>
    </location>
</feature>
<dbReference type="PANTHER" id="PTHR42718:SF46">
    <property type="entry name" value="BLR6921 PROTEIN"/>
    <property type="match status" value="1"/>
</dbReference>
<dbReference type="Gene3D" id="1.20.1720.10">
    <property type="entry name" value="Multidrug resistance protein D"/>
    <property type="match status" value="1"/>
</dbReference>
<dbReference type="InterPro" id="IPR020846">
    <property type="entry name" value="MFS_dom"/>
</dbReference>
<evidence type="ECO:0000256" key="4">
    <source>
        <dbReference type="ARBA" id="ARBA00022692"/>
    </source>
</evidence>
<evidence type="ECO:0000256" key="5">
    <source>
        <dbReference type="ARBA" id="ARBA00022989"/>
    </source>
</evidence>
<evidence type="ECO:0000256" key="6">
    <source>
        <dbReference type="ARBA" id="ARBA00023136"/>
    </source>
</evidence>
<dbReference type="KEGG" id="ntp:CRH09_26665"/>
<keyword evidence="5 8" id="KW-1133">Transmembrane helix</keyword>
<evidence type="ECO:0000313" key="11">
    <source>
        <dbReference type="Proteomes" id="UP000221961"/>
    </source>
</evidence>
<sequence>MTSEPESAADKRLDTSRNEAVQPSPNTHPAEQTPLTESVRRGEVDGTDRSANPKRWWILAVLGVAQLMVILDVTIVNIALPGAQADLEFTDANRQWVITGYALPFGSLLLLGGRISDMFGRRNTFLVALVGFAIASAAGGAAVNFPILVVARICQGVFAALLAPTALALLTVTFTDQKERARAFGVFGAIVGIASAVGLLLGGALTEWASWRWSMYVNLIFAGVALLGAALLLPRDTRGRPILDLPGAAAATAGLFSLVYSFSRADTHGWLNGGTIGLLVAGSTLLIVFVALQTRVRNPLIPVRILLDRTRGGSYIGIFIMGTGMFAVYLFLTYYMQLVLNYSPLRTGVAFLPLVLSLSVAAVTIPTFLMPRIGAKSTIGGAFGVSAVGLLLLTYIRTDSMYIGGVLPGLTILGFGVGVAVAVTYQGSTAGVEPRDAGAASATLTTMQQVGGSIGTALLNTIAATTATHFLRGKTPSRAVIAQAQVEGFVTVFWWGIWIFLLGGLLVVLLMPNRLAASADEDSVALL</sequence>
<feature type="transmembrane region" description="Helical" evidence="8">
    <location>
        <begin position="149"/>
        <end position="172"/>
    </location>
</feature>
<feature type="compositionally biased region" description="Basic and acidic residues" evidence="7">
    <location>
        <begin position="38"/>
        <end position="48"/>
    </location>
</feature>
<feature type="transmembrane region" description="Helical" evidence="8">
    <location>
        <begin position="492"/>
        <end position="511"/>
    </location>
</feature>
<dbReference type="PROSITE" id="PS50850">
    <property type="entry name" value="MFS"/>
    <property type="match status" value="1"/>
</dbReference>
<evidence type="ECO:0000259" key="9">
    <source>
        <dbReference type="PROSITE" id="PS50850"/>
    </source>
</evidence>
<keyword evidence="6 8" id="KW-0472">Membrane</keyword>
<evidence type="ECO:0000313" key="10">
    <source>
        <dbReference type="EMBL" id="ATL69227.1"/>
    </source>
</evidence>
<comment type="subcellular location">
    <subcellularLocation>
        <location evidence="1">Cell membrane</location>
        <topology evidence="1">Multi-pass membrane protein</topology>
    </subcellularLocation>
</comment>
<evidence type="ECO:0000256" key="1">
    <source>
        <dbReference type="ARBA" id="ARBA00004651"/>
    </source>
</evidence>
<feature type="transmembrane region" description="Helical" evidence="8">
    <location>
        <begin position="56"/>
        <end position="76"/>
    </location>
</feature>
<feature type="domain" description="Major facilitator superfamily (MFS) profile" evidence="9">
    <location>
        <begin position="58"/>
        <end position="515"/>
    </location>
</feature>
<dbReference type="CDD" id="cd17321">
    <property type="entry name" value="MFS_MMR_MDR_like"/>
    <property type="match status" value="1"/>
</dbReference>
<feature type="transmembrane region" description="Helical" evidence="8">
    <location>
        <begin position="377"/>
        <end position="396"/>
    </location>
</feature>
<dbReference type="PROSITE" id="PS00216">
    <property type="entry name" value="SUGAR_TRANSPORT_1"/>
    <property type="match status" value="1"/>
</dbReference>
<evidence type="ECO:0000256" key="3">
    <source>
        <dbReference type="ARBA" id="ARBA00022475"/>
    </source>
</evidence>
<feature type="transmembrane region" description="Helical" evidence="8">
    <location>
        <begin position="96"/>
        <end position="113"/>
    </location>
</feature>
<keyword evidence="4 8" id="KW-0812">Transmembrane</keyword>
<dbReference type="PANTHER" id="PTHR42718">
    <property type="entry name" value="MAJOR FACILITATOR SUPERFAMILY MULTIDRUG TRANSPORTER MFSC"/>
    <property type="match status" value="1"/>
</dbReference>
<gene>
    <name evidence="10" type="ORF">CRH09_26665</name>
</gene>
<feature type="transmembrane region" description="Helical" evidence="8">
    <location>
        <begin position="125"/>
        <end position="143"/>
    </location>
</feature>
<organism evidence="10 11">
    <name type="scientific">Nocardia terpenica</name>
    <dbReference type="NCBI Taxonomy" id="455432"/>
    <lineage>
        <taxon>Bacteria</taxon>
        <taxon>Bacillati</taxon>
        <taxon>Actinomycetota</taxon>
        <taxon>Actinomycetes</taxon>
        <taxon>Mycobacteriales</taxon>
        <taxon>Nocardiaceae</taxon>
        <taxon>Nocardia</taxon>
    </lineage>
</organism>
<feature type="region of interest" description="Disordered" evidence="7">
    <location>
        <begin position="1"/>
        <end position="48"/>
    </location>
</feature>
<feature type="transmembrane region" description="Helical" evidence="8">
    <location>
        <begin position="211"/>
        <end position="233"/>
    </location>
</feature>
<feature type="transmembrane region" description="Helical" evidence="8">
    <location>
        <begin position="348"/>
        <end position="370"/>
    </location>
</feature>
<dbReference type="Pfam" id="PF07690">
    <property type="entry name" value="MFS_1"/>
    <property type="match status" value="1"/>
</dbReference>
<feature type="compositionally biased region" description="Polar residues" evidence="7">
    <location>
        <begin position="18"/>
        <end position="36"/>
    </location>
</feature>
<dbReference type="AlphaFoldDB" id="A0A291RPG0"/>
<feature type="transmembrane region" description="Helical" evidence="8">
    <location>
        <begin position="184"/>
        <end position="205"/>
    </location>
</feature>
<evidence type="ECO:0000256" key="8">
    <source>
        <dbReference type="SAM" id="Phobius"/>
    </source>
</evidence>
<evidence type="ECO:0000256" key="7">
    <source>
        <dbReference type="SAM" id="MobiDB-lite"/>
    </source>
</evidence>
<dbReference type="GO" id="GO:0022857">
    <property type="term" value="F:transmembrane transporter activity"/>
    <property type="evidence" value="ECO:0007669"/>
    <property type="project" value="InterPro"/>
</dbReference>
<dbReference type="InterPro" id="IPR011701">
    <property type="entry name" value="MFS"/>
</dbReference>
<dbReference type="Gene3D" id="1.20.1250.20">
    <property type="entry name" value="MFS general substrate transporter like domains"/>
    <property type="match status" value="1"/>
</dbReference>
<dbReference type="Proteomes" id="UP000221961">
    <property type="component" value="Chromosome"/>
</dbReference>